<proteinExistence type="predicted"/>
<reference evidence="1 2" key="1">
    <citation type="submission" date="2013-02" db="EMBL/GenBank/DDBJ databases">
        <title>The Genome Sequence of Acinetobacter guillouiae NIPH 991.</title>
        <authorList>
            <consortium name="The Broad Institute Genome Sequencing Platform"/>
            <consortium name="The Broad Institute Genome Sequencing Center for Infectious Disease"/>
            <person name="Cerqueira G."/>
            <person name="Feldgarden M."/>
            <person name="Courvalin P."/>
            <person name="Perichon B."/>
            <person name="Grillot-Courvalin C."/>
            <person name="Clermont D."/>
            <person name="Rocha E."/>
            <person name="Yoon E.-J."/>
            <person name="Nemec A."/>
            <person name="Walker B."/>
            <person name="Young S.K."/>
            <person name="Zeng Q."/>
            <person name="Gargeya S."/>
            <person name="Fitzgerald M."/>
            <person name="Haas B."/>
            <person name="Abouelleil A."/>
            <person name="Alvarado L."/>
            <person name="Arachchi H.M."/>
            <person name="Berlin A.M."/>
            <person name="Chapman S.B."/>
            <person name="Dewar J."/>
            <person name="Goldberg J."/>
            <person name="Griggs A."/>
            <person name="Gujja S."/>
            <person name="Hansen M."/>
            <person name="Howarth C."/>
            <person name="Imamovic A."/>
            <person name="Larimer J."/>
            <person name="McCowan C."/>
            <person name="Murphy C."/>
            <person name="Neiman D."/>
            <person name="Pearson M."/>
            <person name="Priest M."/>
            <person name="Roberts A."/>
            <person name="Saif S."/>
            <person name="Shea T."/>
            <person name="Sisk P."/>
            <person name="Sykes S."/>
            <person name="Wortman J."/>
            <person name="Nusbaum C."/>
            <person name="Birren B."/>
        </authorList>
    </citation>
    <scope>NUCLEOTIDE SEQUENCE [LARGE SCALE GENOMIC DNA]</scope>
    <source>
        <strain evidence="1 2">NIPH 991</strain>
    </source>
</reference>
<gene>
    <name evidence="1" type="ORF">F964_03757</name>
</gene>
<dbReference type="eggNOG" id="ENOG5031SSD">
    <property type="taxonomic scope" value="Bacteria"/>
</dbReference>
<comment type="caution">
    <text evidence="1">The sequence shown here is derived from an EMBL/GenBank/DDBJ whole genome shotgun (WGS) entry which is preliminary data.</text>
</comment>
<keyword evidence="2" id="KW-1185">Reference proteome</keyword>
<name>N8Y6V0_ACIGI</name>
<organism evidence="1 2">
    <name type="scientific">Acinetobacter guillouiae NIPH 991</name>
    <dbReference type="NCBI Taxonomy" id="1217656"/>
    <lineage>
        <taxon>Bacteria</taxon>
        <taxon>Pseudomonadati</taxon>
        <taxon>Pseudomonadota</taxon>
        <taxon>Gammaproteobacteria</taxon>
        <taxon>Moraxellales</taxon>
        <taxon>Moraxellaceae</taxon>
        <taxon>Acinetobacter</taxon>
    </lineage>
</organism>
<dbReference type="EMBL" id="APPJ01000014">
    <property type="protein sequence ID" value="ENV15035.1"/>
    <property type="molecule type" value="Genomic_DNA"/>
</dbReference>
<dbReference type="RefSeq" id="WP_004822641.1">
    <property type="nucleotide sequence ID" value="NZ_KB849456.1"/>
</dbReference>
<evidence type="ECO:0000313" key="2">
    <source>
        <dbReference type="Proteomes" id="UP000013148"/>
    </source>
</evidence>
<accession>N8Y6V0</accession>
<dbReference type="Proteomes" id="UP000013148">
    <property type="component" value="Unassembled WGS sequence"/>
</dbReference>
<protein>
    <submittedName>
        <fullName evidence="1">Uncharacterized protein</fullName>
    </submittedName>
</protein>
<dbReference type="AlphaFoldDB" id="N8Y6V0"/>
<dbReference type="HOGENOM" id="CLU_139567_0_0_6"/>
<evidence type="ECO:0000313" key="1">
    <source>
        <dbReference type="EMBL" id="ENV15035.1"/>
    </source>
</evidence>
<sequence length="136" mass="15869">MNRYIFLIPILISLSACYPYIEKTIPEIEVTVKDSEGKLVDLAYVVVTMTVKEGKTIKNYKTQYTKNGKAYFDVNRSFALNMGLERKYTWSLCVSKQGYKKQYYSISDKSIFDIHLESLEDPKVNQKCQNNTLRIR</sequence>
<dbReference type="PROSITE" id="PS51257">
    <property type="entry name" value="PROKAR_LIPOPROTEIN"/>
    <property type="match status" value="1"/>
</dbReference>